<gene>
    <name evidence="1" type="ORF">GSB_152417</name>
</gene>
<reference evidence="2" key="1">
    <citation type="submission" date="2012-02" db="EMBL/GenBank/DDBJ databases">
        <title>Genome sequencing of Giardia lamblia Genotypes A2 and B isolates (DH and GS) and comparative analysis with the genomes of Genotypes A1 and E (WB and Pig).</title>
        <authorList>
            <person name="Adam R."/>
            <person name="Dahlstrom E."/>
            <person name="Martens C."/>
            <person name="Bruno D."/>
            <person name="Barbian K."/>
            <person name="Porcella S.F."/>
            <person name="Nash T."/>
        </authorList>
    </citation>
    <scope>NUCLEOTIDE SEQUENCE</scope>
    <source>
        <strain evidence="2">GS</strain>
    </source>
</reference>
<comment type="caution">
    <text evidence="1">The sequence shown here is derived from an EMBL/GenBank/DDBJ whole genome shotgun (WGS) entry which is preliminary data.</text>
</comment>
<proteinExistence type="predicted"/>
<reference evidence="1 2" key="2">
    <citation type="journal article" date="2013" name="Genome Biol. Evol.">
        <title>Genome sequencing of Giardia lamblia genotypes A2 and B isolates (DH and GS) and comparative analysis with the genomes of genotypes A1 and E (WB and Pig).</title>
        <authorList>
            <person name="Adam R.D."/>
            <person name="Dahlstrom E.W."/>
            <person name="Martens C.A."/>
            <person name="Bruno D.P."/>
            <person name="Barbian K.D."/>
            <person name="Ricklefs S.M."/>
            <person name="Hernandez M.M."/>
            <person name="Narla N.P."/>
            <person name="Patel R.B."/>
            <person name="Porcella S.F."/>
            <person name="Nash T.E."/>
        </authorList>
    </citation>
    <scope>NUCLEOTIDE SEQUENCE [LARGE SCALE GENOMIC DNA]</scope>
    <source>
        <strain evidence="1 2">GS</strain>
    </source>
</reference>
<evidence type="ECO:0000313" key="2">
    <source>
        <dbReference type="Proteomes" id="UP000018040"/>
    </source>
</evidence>
<dbReference type="AlphaFoldDB" id="V6TPN7"/>
<protein>
    <submittedName>
        <fullName evidence="1">Mismatch DNA repair ATPase</fullName>
    </submittedName>
</protein>
<accession>V6TPN7</accession>
<feature type="non-terminal residue" evidence="1">
    <location>
        <position position="1"/>
    </location>
</feature>
<name>V6TPN7_GIAIN</name>
<dbReference type="Proteomes" id="UP000018040">
    <property type="component" value="Unassembled WGS sequence"/>
</dbReference>
<sequence>VQAPGRSWLLRLSSRRAEVLLRAALCCAEGLRALLPRCRGLCIGRPVCPGASGTAARMCAAEANAAECARLVAGLCGDGGTALAPAAVADQETARLLPATQRPLL</sequence>
<organism evidence="1 2">
    <name type="scientific">Giardia intestinalis</name>
    <name type="common">Giardia lamblia</name>
    <dbReference type="NCBI Taxonomy" id="5741"/>
    <lineage>
        <taxon>Eukaryota</taxon>
        <taxon>Metamonada</taxon>
        <taxon>Diplomonadida</taxon>
        <taxon>Hexamitidae</taxon>
        <taxon>Giardiinae</taxon>
        <taxon>Giardia</taxon>
    </lineage>
</organism>
<dbReference type="EMBL" id="AHHH01000255">
    <property type="protein sequence ID" value="ESU40307.1"/>
    <property type="molecule type" value="Genomic_DNA"/>
</dbReference>
<evidence type="ECO:0000313" key="1">
    <source>
        <dbReference type="EMBL" id="ESU40307.1"/>
    </source>
</evidence>